<dbReference type="InterPro" id="IPR039360">
    <property type="entry name" value="Ras_GTPase"/>
</dbReference>
<dbReference type="AlphaFoldDB" id="A0A0L0G5U6"/>
<dbReference type="InterPro" id="IPR000008">
    <property type="entry name" value="C2_dom"/>
</dbReference>
<dbReference type="Pfam" id="PF00616">
    <property type="entry name" value="RasGAP"/>
    <property type="match status" value="1"/>
</dbReference>
<dbReference type="CDD" id="cd04519">
    <property type="entry name" value="RasGAP"/>
    <property type="match status" value="1"/>
</dbReference>
<reference evidence="4 5" key="1">
    <citation type="submission" date="2011-02" db="EMBL/GenBank/DDBJ databases">
        <title>The Genome Sequence of Sphaeroforma arctica JP610.</title>
        <authorList>
            <consortium name="The Broad Institute Genome Sequencing Platform"/>
            <person name="Russ C."/>
            <person name="Cuomo C."/>
            <person name="Young S.K."/>
            <person name="Zeng Q."/>
            <person name="Gargeya S."/>
            <person name="Alvarado L."/>
            <person name="Berlin A."/>
            <person name="Chapman S.B."/>
            <person name="Chen Z."/>
            <person name="Freedman E."/>
            <person name="Gellesch M."/>
            <person name="Goldberg J."/>
            <person name="Griggs A."/>
            <person name="Gujja S."/>
            <person name="Heilman E."/>
            <person name="Heiman D."/>
            <person name="Howarth C."/>
            <person name="Mehta T."/>
            <person name="Neiman D."/>
            <person name="Pearson M."/>
            <person name="Roberts A."/>
            <person name="Saif S."/>
            <person name="Shea T."/>
            <person name="Shenoy N."/>
            <person name="Sisk P."/>
            <person name="Stolte C."/>
            <person name="Sykes S."/>
            <person name="White J."/>
            <person name="Yandava C."/>
            <person name="Burger G."/>
            <person name="Gray M.W."/>
            <person name="Holland P.W.H."/>
            <person name="King N."/>
            <person name="Lang F.B.F."/>
            <person name="Roger A.J."/>
            <person name="Ruiz-Trillo I."/>
            <person name="Haas B."/>
            <person name="Nusbaum C."/>
            <person name="Birren B."/>
        </authorList>
    </citation>
    <scope>NUCLEOTIDE SEQUENCE [LARGE SCALE GENOMIC DNA]</scope>
    <source>
        <strain evidence="4 5">JP610</strain>
    </source>
</reference>
<dbReference type="eggNOG" id="KOG2059">
    <property type="taxonomic scope" value="Eukaryota"/>
</dbReference>
<name>A0A0L0G5U6_9EUKA</name>
<dbReference type="InterPro" id="IPR035892">
    <property type="entry name" value="C2_domain_sf"/>
</dbReference>
<gene>
    <name evidence="4" type="ORF">SARC_04172</name>
</gene>
<dbReference type="SUPFAM" id="SSF49562">
    <property type="entry name" value="C2 domain (Calcium/lipid-binding domain, CaLB)"/>
    <property type="match status" value="1"/>
</dbReference>
<dbReference type="EMBL" id="KQ241822">
    <property type="protein sequence ID" value="KNC83588.1"/>
    <property type="molecule type" value="Genomic_DNA"/>
</dbReference>
<proteinExistence type="predicted"/>
<dbReference type="PROSITE" id="PS50018">
    <property type="entry name" value="RAS_GTPASE_ACTIV_2"/>
    <property type="match status" value="1"/>
</dbReference>
<evidence type="ECO:0000313" key="4">
    <source>
        <dbReference type="EMBL" id="KNC83588.1"/>
    </source>
</evidence>
<feature type="domain" description="Ras-GAP" evidence="3">
    <location>
        <begin position="349"/>
        <end position="465"/>
    </location>
</feature>
<dbReference type="SMART" id="SM00239">
    <property type="entry name" value="C2"/>
    <property type="match status" value="1"/>
</dbReference>
<keyword evidence="5" id="KW-1185">Reference proteome</keyword>
<dbReference type="Pfam" id="PF00168">
    <property type="entry name" value="C2"/>
    <property type="match status" value="1"/>
</dbReference>
<evidence type="ECO:0000259" key="2">
    <source>
        <dbReference type="PROSITE" id="PS50004"/>
    </source>
</evidence>
<dbReference type="OrthoDB" id="1562946at2759"/>
<dbReference type="InterPro" id="IPR008936">
    <property type="entry name" value="Rho_GTPase_activation_prot"/>
</dbReference>
<dbReference type="InterPro" id="IPR001936">
    <property type="entry name" value="RasGAP_dom"/>
</dbReference>
<dbReference type="RefSeq" id="XP_014157490.1">
    <property type="nucleotide sequence ID" value="XM_014302015.1"/>
</dbReference>
<dbReference type="Proteomes" id="UP000054560">
    <property type="component" value="Unassembled WGS sequence"/>
</dbReference>
<protein>
    <submittedName>
        <fullName evidence="4">Uncharacterized protein</fullName>
    </submittedName>
</protein>
<accession>A0A0L0G5U6</accession>
<dbReference type="PROSITE" id="PS50004">
    <property type="entry name" value="C2"/>
    <property type="match status" value="1"/>
</dbReference>
<dbReference type="PANTHER" id="PTHR10194:SF60">
    <property type="entry name" value="RAS GTPASE-ACTIVATING PROTEIN RASKOL"/>
    <property type="match status" value="1"/>
</dbReference>
<dbReference type="PANTHER" id="PTHR10194">
    <property type="entry name" value="RAS GTPASE-ACTIVATING PROTEINS"/>
    <property type="match status" value="1"/>
</dbReference>
<dbReference type="GeneID" id="25904676"/>
<evidence type="ECO:0000256" key="1">
    <source>
        <dbReference type="ARBA" id="ARBA00022468"/>
    </source>
</evidence>
<dbReference type="Gene3D" id="2.60.40.150">
    <property type="entry name" value="C2 domain"/>
    <property type="match status" value="1"/>
</dbReference>
<feature type="domain" description="C2" evidence="2">
    <location>
        <begin position="24"/>
        <end position="155"/>
    </location>
</feature>
<organism evidence="4 5">
    <name type="scientific">Sphaeroforma arctica JP610</name>
    <dbReference type="NCBI Taxonomy" id="667725"/>
    <lineage>
        <taxon>Eukaryota</taxon>
        <taxon>Ichthyosporea</taxon>
        <taxon>Ichthyophonida</taxon>
        <taxon>Sphaeroforma</taxon>
    </lineage>
</organism>
<dbReference type="Gene3D" id="1.10.506.10">
    <property type="entry name" value="GTPase Activation - p120gap, domain 1"/>
    <property type="match status" value="2"/>
</dbReference>
<evidence type="ECO:0000259" key="3">
    <source>
        <dbReference type="PROSITE" id="PS50018"/>
    </source>
</evidence>
<evidence type="ECO:0000313" key="5">
    <source>
        <dbReference type="Proteomes" id="UP000054560"/>
    </source>
</evidence>
<keyword evidence="1" id="KW-0343">GTPase activation</keyword>
<dbReference type="SUPFAM" id="SSF48350">
    <property type="entry name" value="GTPase activation domain, GAP"/>
    <property type="match status" value="1"/>
</dbReference>
<sequence>MLGGNPPSSQLHDYCFVYDVDLSPKYDQTIRNRRVPISVRQDSKLFCKVIEAKGVSSVDQIFCTIHLDNDKYSQTRVIHGKRQERRMLRKSVWTDPCNPFWAEEFEYNTLPQHFQELKIIMWAFPHGAKAAVPVGRVRIPRQVLLNQTNNTESWHPMRSAAKEHPVPGRLRVQIDTKNSPAGPCVSITLVEGRDMIYSGSPKTCACIIELINSVSGEIIEHIGEITGQVVDDTVKFKDAASTHFTLKAKHEHLTIRFRLRMDQKDALGQKTLEVALLSTVATDVWYNLTSADDGDTNPTLDRETTVQLRLKVLYQENSILPLSDYQELWSQFSDFPVPVFQVLDKVCYSKEDMAISLLRLYASRGEALMFLKNVIELETTNTKTFGTLFRAQSITTKAIEYYFKTVGAEYLAKTLKPHIDAVIAAKKCTEVNPSFIQKGDGNVKKNLKALENNIKRFTDAILDSVVWLECCGCDQLPYQQGKDLGPIKN</sequence>
<dbReference type="STRING" id="667725.A0A0L0G5U6"/>
<dbReference type="GO" id="GO:0005096">
    <property type="term" value="F:GTPase activator activity"/>
    <property type="evidence" value="ECO:0007669"/>
    <property type="project" value="UniProtKB-KW"/>
</dbReference>